<sequence length="111" mass="12454">MISISILYPLQSDAFFDVNYYLQQHMPMSVKLLSAHHGYKGVMVEQGESGVSPDVALSFIAICRFYFASKDDFLDAFMPHAAVLQSDMKHYTNISPIIQFNTVCLQEPSVG</sequence>
<dbReference type="Proteomes" id="UP001165395">
    <property type="component" value="Unassembled WGS sequence"/>
</dbReference>
<dbReference type="RefSeq" id="WP_227181825.1">
    <property type="nucleotide sequence ID" value="NZ_JAJBZT010000011.1"/>
</dbReference>
<comment type="caution">
    <text evidence="1">The sequence shown here is derived from an EMBL/GenBank/DDBJ whole genome shotgun (WGS) entry which is preliminary data.</text>
</comment>
<gene>
    <name evidence="1" type="ORF">LIN78_15770</name>
</gene>
<dbReference type="PANTHER" id="PTHR40260">
    <property type="entry name" value="BLR8190 PROTEIN"/>
    <property type="match status" value="1"/>
</dbReference>
<dbReference type="InterPro" id="IPR009799">
    <property type="entry name" value="EthD_dom"/>
</dbReference>
<organism evidence="1 2">
    <name type="scientific">Leeia speluncae</name>
    <dbReference type="NCBI Taxonomy" id="2884804"/>
    <lineage>
        <taxon>Bacteria</taxon>
        <taxon>Pseudomonadati</taxon>
        <taxon>Pseudomonadota</taxon>
        <taxon>Betaproteobacteria</taxon>
        <taxon>Neisseriales</taxon>
        <taxon>Leeiaceae</taxon>
        <taxon>Leeia</taxon>
    </lineage>
</organism>
<dbReference type="Gene3D" id="3.30.70.100">
    <property type="match status" value="1"/>
</dbReference>
<dbReference type="PANTHER" id="PTHR40260:SF2">
    <property type="entry name" value="BLR8190 PROTEIN"/>
    <property type="match status" value="1"/>
</dbReference>
<evidence type="ECO:0000313" key="2">
    <source>
        <dbReference type="Proteomes" id="UP001165395"/>
    </source>
</evidence>
<dbReference type="InterPro" id="IPR011008">
    <property type="entry name" value="Dimeric_a/b-barrel"/>
</dbReference>
<accession>A0ABS8D9X6</accession>
<keyword evidence="2" id="KW-1185">Reference proteome</keyword>
<dbReference type="SUPFAM" id="SSF54909">
    <property type="entry name" value="Dimeric alpha+beta barrel"/>
    <property type="match status" value="1"/>
</dbReference>
<dbReference type="EMBL" id="JAJBZT010000011">
    <property type="protein sequence ID" value="MCB6185005.1"/>
    <property type="molecule type" value="Genomic_DNA"/>
</dbReference>
<evidence type="ECO:0000313" key="1">
    <source>
        <dbReference type="EMBL" id="MCB6185005.1"/>
    </source>
</evidence>
<dbReference type="NCBIfam" id="TIGR02118">
    <property type="entry name" value="EthD family reductase"/>
    <property type="match status" value="1"/>
</dbReference>
<protein>
    <submittedName>
        <fullName evidence="1">EthD family reductase</fullName>
    </submittedName>
</protein>
<proteinExistence type="predicted"/>
<name>A0ABS8D9X6_9NEIS</name>
<reference evidence="1" key="1">
    <citation type="submission" date="2021-10" db="EMBL/GenBank/DDBJ databases">
        <title>The complete genome sequence of Leeia sp. TBRC 13508.</title>
        <authorList>
            <person name="Charoenyingcharoen P."/>
            <person name="Yukphan P."/>
        </authorList>
    </citation>
    <scope>NUCLEOTIDE SEQUENCE</scope>
    <source>
        <strain evidence="1">TBRC 13508</strain>
    </source>
</reference>